<dbReference type="AlphaFoldDB" id="A0AAV9DY33"/>
<feature type="compositionally biased region" description="Polar residues" evidence="1">
    <location>
        <begin position="118"/>
        <end position="129"/>
    </location>
</feature>
<sequence>MDEEELHRCLQRDTPARTSDKLNGTLAEEVVMNDKASASLKSVQYEPMPPNQKPFPVLVSLEIAKIKTHMVLKAQEVKVNGIEKLNNDHISINMESLIRGTQRETTTTSGNNLFRATEAEGNNSTAAQQEDSRQSENDKEVVESGWRIYLAIFPLSLAISSTFLLVVLIIKGPALLVKIFKGITLAMVVTAVGLLAHALLPEHIYTVTFIIPAVIMGILFPVTLICIGTLRGSSQQSESDKEAIESGWKICLMNFVGSSGLILAIYHNVQDDYIKTSIALIIVAFILSANGTGDDTLLGHKAVMFRGVEDLQMDPFGFIGFIAPETRPPPVLHHH</sequence>
<dbReference type="Proteomes" id="UP001180020">
    <property type="component" value="Unassembled WGS sequence"/>
</dbReference>
<keyword evidence="2" id="KW-1133">Transmembrane helix</keyword>
<evidence type="ECO:0000313" key="4">
    <source>
        <dbReference type="Proteomes" id="UP001180020"/>
    </source>
</evidence>
<reference evidence="3" key="1">
    <citation type="journal article" date="2023" name="Nat. Commun.">
        <title>Diploid and tetraploid genomes of Acorus and the evolution of monocots.</title>
        <authorList>
            <person name="Ma L."/>
            <person name="Liu K.W."/>
            <person name="Li Z."/>
            <person name="Hsiao Y.Y."/>
            <person name="Qi Y."/>
            <person name="Fu T."/>
            <person name="Tang G.D."/>
            <person name="Zhang D."/>
            <person name="Sun W.H."/>
            <person name="Liu D.K."/>
            <person name="Li Y."/>
            <person name="Chen G.Z."/>
            <person name="Liu X.D."/>
            <person name="Liao X.Y."/>
            <person name="Jiang Y.T."/>
            <person name="Yu X."/>
            <person name="Hao Y."/>
            <person name="Huang J."/>
            <person name="Zhao X.W."/>
            <person name="Ke S."/>
            <person name="Chen Y.Y."/>
            <person name="Wu W.L."/>
            <person name="Hsu J.L."/>
            <person name="Lin Y.F."/>
            <person name="Huang M.D."/>
            <person name="Li C.Y."/>
            <person name="Huang L."/>
            <person name="Wang Z.W."/>
            <person name="Zhao X."/>
            <person name="Zhong W.Y."/>
            <person name="Peng D.H."/>
            <person name="Ahmad S."/>
            <person name="Lan S."/>
            <person name="Zhang J.S."/>
            <person name="Tsai W.C."/>
            <person name="Van de Peer Y."/>
            <person name="Liu Z.J."/>
        </authorList>
    </citation>
    <scope>NUCLEOTIDE SEQUENCE</scope>
    <source>
        <strain evidence="3">CP</strain>
    </source>
</reference>
<evidence type="ECO:0000256" key="1">
    <source>
        <dbReference type="SAM" id="MobiDB-lite"/>
    </source>
</evidence>
<protein>
    <submittedName>
        <fullName evidence="3">Uncharacterized protein</fullName>
    </submittedName>
</protein>
<gene>
    <name evidence="3" type="ORF">QJS10_CPB11g01610</name>
</gene>
<evidence type="ECO:0000256" key="2">
    <source>
        <dbReference type="SAM" id="Phobius"/>
    </source>
</evidence>
<keyword evidence="2" id="KW-0812">Transmembrane</keyword>
<feature type="transmembrane region" description="Helical" evidence="2">
    <location>
        <begin position="250"/>
        <end position="267"/>
    </location>
</feature>
<comment type="caution">
    <text evidence="3">The sequence shown here is derived from an EMBL/GenBank/DDBJ whole genome shotgun (WGS) entry which is preliminary data.</text>
</comment>
<evidence type="ECO:0000313" key="3">
    <source>
        <dbReference type="EMBL" id="KAK1305463.1"/>
    </source>
</evidence>
<organism evidence="3 4">
    <name type="scientific">Acorus calamus</name>
    <name type="common">Sweet flag</name>
    <dbReference type="NCBI Taxonomy" id="4465"/>
    <lineage>
        <taxon>Eukaryota</taxon>
        <taxon>Viridiplantae</taxon>
        <taxon>Streptophyta</taxon>
        <taxon>Embryophyta</taxon>
        <taxon>Tracheophyta</taxon>
        <taxon>Spermatophyta</taxon>
        <taxon>Magnoliopsida</taxon>
        <taxon>Liliopsida</taxon>
        <taxon>Acoraceae</taxon>
        <taxon>Acorus</taxon>
    </lineage>
</organism>
<feature type="transmembrane region" description="Helical" evidence="2">
    <location>
        <begin position="206"/>
        <end position="230"/>
    </location>
</feature>
<keyword evidence="2" id="KW-0472">Membrane</keyword>
<feature type="transmembrane region" description="Helical" evidence="2">
    <location>
        <begin position="273"/>
        <end position="291"/>
    </location>
</feature>
<name>A0AAV9DY33_ACOCL</name>
<accession>A0AAV9DY33</accession>
<keyword evidence="4" id="KW-1185">Reference proteome</keyword>
<feature type="region of interest" description="Disordered" evidence="1">
    <location>
        <begin position="118"/>
        <end position="137"/>
    </location>
</feature>
<feature type="transmembrane region" description="Helical" evidence="2">
    <location>
        <begin position="182"/>
        <end position="200"/>
    </location>
</feature>
<dbReference type="EMBL" id="JAUJYO010000011">
    <property type="protein sequence ID" value="KAK1305463.1"/>
    <property type="molecule type" value="Genomic_DNA"/>
</dbReference>
<feature type="transmembrane region" description="Helical" evidence="2">
    <location>
        <begin position="146"/>
        <end position="170"/>
    </location>
</feature>
<reference evidence="3" key="2">
    <citation type="submission" date="2023-06" db="EMBL/GenBank/DDBJ databases">
        <authorList>
            <person name="Ma L."/>
            <person name="Liu K.-W."/>
            <person name="Li Z."/>
            <person name="Hsiao Y.-Y."/>
            <person name="Qi Y."/>
            <person name="Fu T."/>
            <person name="Tang G."/>
            <person name="Zhang D."/>
            <person name="Sun W.-H."/>
            <person name="Liu D.-K."/>
            <person name="Li Y."/>
            <person name="Chen G.-Z."/>
            <person name="Liu X.-D."/>
            <person name="Liao X.-Y."/>
            <person name="Jiang Y.-T."/>
            <person name="Yu X."/>
            <person name="Hao Y."/>
            <person name="Huang J."/>
            <person name="Zhao X.-W."/>
            <person name="Ke S."/>
            <person name="Chen Y.-Y."/>
            <person name="Wu W.-L."/>
            <person name="Hsu J.-L."/>
            <person name="Lin Y.-F."/>
            <person name="Huang M.-D."/>
            <person name="Li C.-Y."/>
            <person name="Huang L."/>
            <person name="Wang Z.-W."/>
            <person name="Zhao X."/>
            <person name="Zhong W.-Y."/>
            <person name="Peng D.-H."/>
            <person name="Ahmad S."/>
            <person name="Lan S."/>
            <person name="Zhang J.-S."/>
            <person name="Tsai W.-C."/>
            <person name="Van De Peer Y."/>
            <person name="Liu Z.-J."/>
        </authorList>
    </citation>
    <scope>NUCLEOTIDE SEQUENCE</scope>
    <source>
        <strain evidence="3">CP</strain>
        <tissue evidence="3">Leaves</tissue>
    </source>
</reference>
<proteinExistence type="predicted"/>